<dbReference type="AlphaFoldDB" id="A0AAD8YN14"/>
<dbReference type="Gene3D" id="2.140.10.30">
    <property type="entry name" value="Dipeptidylpeptidase IV, N-terminal domain"/>
    <property type="match status" value="1"/>
</dbReference>
<dbReference type="SUPFAM" id="SSF82171">
    <property type="entry name" value="DPP6 N-terminal domain-like"/>
    <property type="match status" value="1"/>
</dbReference>
<dbReference type="InterPro" id="IPR029058">
    <property type="entry name" value="AB_hydrolase_fold"/>
</dbReference>
<feature type="region of interest" description="Disordered" evidence="1">
    <location>
        <begin position="47"/>
        <end position="75"/>
    </location>
</feature>
<dbReference type="EC" id="3.4.14.5" evidence="4"/>
<dbReference type="InterPro" id="IPR001375">
    <property type="entry name" value="Peptidase_S9_cat"/>
</dbReference>
<protein>
    <submittedName>
        <fullName evidence="4">Dipeptidyl peptidase 4-related protein</fullName>
        <ecNumber evidence="4">3.4.14.5</ecNumber>
    </submittedName>
</protein>
<keyword evidence="5" id="KW-1185">Reference proteome</keyword>
<evidence type="ECO:0000313" key="5">
    <source>
        <dbReference type="Proteomes" id="UP001224775"/>
    </source>
</evidence>
<evidence type="ECO:0000259" key="3">
    <source>
        <dbReference type="Pfam" id="PF00930"/>
    </source>
</evidence>
<evidence type="ECO:0000313" key="4">
    <source>
        <dbReference type="EMBL" id="KAK1748459.1"/>
    </source>
</evidence>
<name>A0AAD8YN14_9STRA</name>
<proteinExistence type="predicted"/>
<feature type="compositionally biased region" description="Polar residues" evidence="1">
    <location>
        <begin position="47"/>
        <end position="65"/>
    </location>
</feature>
<feature type="domain" description="Peptidase S9 prolyl oligopeptidase catalytic" evidence="2">
    <location>
        <begin position="534"/>
        <end position="712"/>
    </location>
</feature>
<evidence type="ECO:0000259" key="2">
    <source>
        <dbReference type="Pfam" id="PF00326"/>
    </source>
</evidence>
<dbReference type="PANTHER" id="PTHR11731">
    <property type="entry name" value="PROTEASE FAMILY S9B,C DIPEPTIDYL-PEPTIDASE IV-RELATED"/>
    <property type="match status" value="1"/>
</dbReference>
<dbReference type="InterPro" id="IPR050278">
    <property type="entry name" value="Serine_Prot_S9B/DPPIV"/>
</dbReference>
<organism evidence="4 5">
    <name type="scientific">Skeletonema marinoi</name>
    <dbReference type="NCBI Taxonomy" id="267567"/>
    <lineage>
        <taxon>Eukaryota</taxon>
        <taxon>Sar</taxon>
        <taxon>Stramenopiles</taxon>
        <taxon>Ochrophyta</taxon>
        <taxon>Bacillariophyta</taxon>
        <taxon>Coscinodiscophyceae</taxon>
        <taxon>Thalassiosirophycidae</taxon>
        <taxon>Thalassiosirales</taxon>
        <taxon>Skeletonemataceae</taxon>
        <taxon>Skeletonema</taxon>
        <taxon>Skeletonema marinoi-dohrnii complex</taxon>
    </lineage>
</organism>
<dbReference type="Proteomes" id="UP001224775">
    <property type="component" value="Unassembled WGS sequence"/>
</dbReference>
<dbReference type="GO" id="GO:0006508">
    <property type="term" value="P:proteolysis"/>
    <property type="evidence" value="ECO:0007669"/>
    <property type="project" value="InterPro"/>
</dbReference>
<gene>
    <name evidence="4" type="ORF">QTG54_000398</name>
</gene>
<dbReference type="Pfam" id="PF00930">
    <property type="entry name" value="DPPIV_N"/>
    <property type="match status" value="2"/>
</dbReference>
<reference evidence="4" key="1">
    <citation type="submission" date="2023-06" db="EMBL/GenBank/DDBJ databases">
        <title>Survivors Of The Sea: Transcriptome response of Skeletonema marinoi to long-term dormancy.</title>
        <authorList>
            <person name="Pinder M.I.M."/>
            <person name="Kourtchenko O."/>
            <person name="Robertson E.K."/>
            <person name="Larsson T."/>
            <person name="Maumus F."/>
            <person name="Osuna-Cruz C.M."/>
            <person name="Vancaester E."/>
            <person name="Stenow R."/>
            <person name="Vandepoele K."/>
            <person name="Ploug H."/>
            <person name="Bruchert V."/>
            <person name="Godhe A."/>
            <person name="Topel M."/>
        </authorList>
    </citation>
    <scope>NUCLEOTIDE SEQUENCE</scope>
    <source>
        <strain evidence="4">R05AC</strain>
    </source>
</reference>
<dbReference type="GO" id="GO:0008236">
    <property type="term" value="F:serine-type peptidase activity"/>
    <property type="evidence" value="ECO:0007669"/>
    <property type="project" value="InterPro"/>
</dbReference>
<keyword evidence="4" id="KW-0378">Hydrolase</keyword>
<dbReference type="PANTHER" id="PTHR11731:SF193">
    <property type="entry name" value="DIPEPTIDYL PEPTIDASE 9"/>
    <property type="match status" value="1"/>
</dbReference>
<dbReference type="InterPro" id="IPR002469">
    <property type="entry name" value="Peptidase_S9B_N"/>
</dbReference>
<dbReference type="EMBL" id="JATAAI010000001">
    <property type="protein sequence ID" value="KAK1748459.1"/>
    <property type="molecule type" value="Genomic_DNA"/>
</dbReference>
<accession>A0AAD8YN14</accession>
<dbReference type="GO" id="GO:0008239">
    <property type="term" value="F:dipeptidyl-peptidase activity"/>
    <property type="evidence" value="ECO:0007669"/>
    <property type="project" value="UniProtKB-EC"/>
</dbReference>
<evidence type="ECO:0000256" key="1">
    <source>
        <dbReference type="SAM" id="MobiDB-lite"/>
    </source>
</evidence>
<dbReference type="Gene3D" id="3.40.50.1820">
    <property type="entry name" value="alpha/beta hydrolase"/>
    <property type="match status" value="1"/>
</dbReference>
<dbReference type="SUPFAM" id="SSF53474">
    <property type="entry name" value="alpha/beta-Hydrolases"/>
    <property type="match status" value="1"/>
</dbReference>
<feature type="domain" description="Dipeptidylpeptidase IV N-terminal" evidence="3">
    <location>
        <begin position="131"/>
        <end position="295"/>
    </location>
</feature>
<feature type="domain" description="Dipeptidylpeptidase IV N-terminal" evidence="3">
    <location>
        <begin position="334"/>
        <end position="443"/>
    </location>
</feature>
<sequence>MSGDKEMQSPPAIDSIFVGKEFRTESFSQPRWWETGSCYTALVKAGSNNDVSSSTKESDTAKTSSSGGGPPRRDLVWHDVATNTTETYVSSDLLIPPGMAEENTWRLLGVGYYRTRLETVGWVECQAVEFDVCDFSPCGNKVAYVSRNNLYVQDVHTFKITALTNDGSLTIINGTFDWVYEEEFRLRKGFRWSPDSKSIAFWQMDQSGVRVVNLINNTDHLYPQLVPIPYPKAGEQNPACRIGVVAVDKVGSNDVTMNGVSTTPPITWINVPGDARNQYIASLDWIPGTNELVLQLNVSLPSLPVGQFVVHFVIVMMHGLICKVQLGMEKSLLVFDSSKREKFLWLSERNGWRQLFLVDTSGSCAALTPPTYDVTEIAGIDEEGGWAYYIASPDDPLRRYLYRTTIKYQTERITPPNLPGTHSYRVSHDGKYAIHVYSTFSTPETTSIVSLPNHKTVTVLADNKDLRERLLTANLPKPEFFRIPIENGKVELDAYMIHPPNYDPGLKYPVLFYVYGEPAMQVVRDMWGGRTPSPRGRTWRKCVYRKIGILAPADQAAATSMLLKSRPYLDEKRVAIWGWSGGGSMSLNAIFRFPDIYNTSMSVAPVPNQRVYDTIYQERYMGLPSDNVEGFRDGSPITHAKNLKGNLLLVHGTGDDNCHYAGTEVLINELILNNKQFSMLAYPNRSHSISEGSNTTRHLFTLLATYLKNNLKPGGVAPDDYFDD</sequence>
<dbReference type="Pfam" id="PF00326">
    <property type="entry name" value="Peptidase_S9"/>
    <property type="match status" value="1"/>
</dbReference>
<comment type="caution">
    <text evidence="4">The sequence shown here is derived from an EMBL/GenBank/DDBJ whole genome shotgun (WGS) entry which is preliminary data.</text>
</comment>